<dbReference type="AlphaFoldDB" id="A0A7G9YK11"/>
<accession>A0A7G9YK11</accession>
<reference evidence="1" key="1">
    <citation type="submission" date="2020-06" db="EMBL/GenBank/DDBJ databases">
        <title>Unique genomic features of the anaerobic methanotrophic archaea.</title>
        <authorList>
            <person name="Chadwick G.L."/>
            <person name="Skennerton C.T."/>
            <person name="Laso-Perez R."/>
            <person name="Leu A.O."/>
            <person name="Speth D.R."/>
            <person name="Yu H."/>
            <person name="Morgan-Lang C."/>
            <person name="Hatzenpichler R."/>
            <person name="Goudeau D."/>
            <person name="Malmstrom R."/>
            <person name="Brazelton W.J."/>
            <person name="Woyke T."/>
            <person name="Hallam S.J."/>
            <person name="Tyson G.W."/>
            <person name="Wegener G."/>
            <person name="Boetius A."/>
            <person name="Orphan V."/>
        </authorList>
    </citation>
    <scope>NUCLEOTIDE SEQUENCE</scope>
</reference>
<organism evidence="1">
    <name type="scientific">Candidatus Methanogaster sp. ANME-2c ERB4</name>
    <dbReference type="NCBI Taxonomy" id="2759911"/>
    <lineage>
        <taxon>Archaea</taxon>
        <taxon>Methanobacteriati</taxon>
        <taxon>Methanobacteriota</taxon>
        <taxon>Stenosarchaea group</taxon>
        <taxon>Methanomicrobia</taxon>
        <taxon>Methanosarcinales</taxon>
        <taxon>ANME-2 cluster</taxon>
        <taxon>Candidatus Methanogasteraceae</taxon>
        <taxon>Candidatus Methanogaster</taxon>
    </lineage>
</organism>
<name>A0A7G9YK11_9EURY</name>
<evidence type="ECO:0000313" key="1">
    <source>
        <dbReference type="EMBL" id="QNO48345.1"/>
    </source>
</evidence>
<sequence length="102" mass="11685">MSKLSRRLPDNNEKLQPLVGEISWSKNLILMAGGKDTLKREFYHAYRDLPKVQPLVAQIGWTHNLIVLQRCQEPFGHELEDLNSEIATLATTINKNFEELGI</sequence>
<evidence type="ECO:0008006" key="2">
    <source>
        <dbReference type="Google" id="ProtNLM"/>
    </source>
</evidence>
<protein>
    <recommendedName>
        <fullName evidence="2">YhcG N-terminal domain-containing protein</fullName>
    </recommendedName>
</protein>
<dbReference type="EMBL" id="MT631328">
    <property type="protein sequence ID" value="QNO48345.1"/>
    <property type="molecule type" value="Genomic_DNA"/>
</dbReference>
<gene>
    <name evidence="1" type="ORF">AGNIFAIP_00007</name>
</gene>
<proteinExistence type="predicted"/>